<dbReference type="Proteomes" id="UP000030645">
    <property type="component" value="Unassembled WGS sequence"/>
</dbReference>
<gene>
    <name evidence="2" type="ORF">L484_011756</name>
</gene>
<evidence type="ECO:0000313" key="3">
    <source>
        <dbReference type="Proteomes" id="UP000030645"/>
    </source>
</evidence>
<reference evidence="3" key="1">
    <citation type="submission" date="2013-01" db="EMBL/GenBank/DDBJ databases">
        <title>Draft Genome Sequence of a Mulberry Tree, Morus notabilis C.K. Schneid.</title>
        <authorList>
            <person name="He N."/>
            <person name="Zhao S."/>
        </authorList>
    </citation>
    <scope>NUCLEOTIDE SEQUENCE</scope>
</reference>
<sequence length="93" mass="10538">MASDRRRRNSWEIARKGVRDRNDRSLSYLRTRSRPNQADGESPLASPSTSEAADSPSDVESEISQHDAVWRHFKDSSYDGDRILARLSQTGDC</sequence>
<name>W9RLI5_9ROSA</name>
<proteinExistence type="predicted"/>
<dbReference type="EMBL" id="KE345247">
    <property type="protein sequence ID" value="EXB96712.1"/>
    <property type="molecule type" value="Genomic_DNA"/>
</dbReference>
<organism evidence="2 3">
    <name type="scientific">Morus notabilis</name>
    <dbReference type="NCBI Taxonomy" id="981085"/>
    <lineage>
        <taxon>Eukaryota</taxon>
        <taxon>Viridiplantae</taxon>
        <taxon>Streptophyta</taxon>
        <taxon>Embryophyta</taxon>
        <taxon>Tracheophyta</taxon>
        <taxon>Spermatophyta</taxon>
        <taxon>Magnoliopsida</taxon>
        <taxon>eudicotyledons</taxon>
        <taxon>Gunneridae</taxon>
        <taxon>Pentapetalae</taxon>
        <taxon>rosids</taxon>
        <taxon>fabids</taxon>
        <taxon>Rosales</taxon>
        <taxon>Moraceae</taxon>
        <taxon>Moreae</taxon>
        <taxon>Morus</taxon>
    </lineage>
</organism>
<protein>
    <submittedName>
        <fullName evidence="2">Uncharacterized protein</fullName>
    </submittedName>
</protein>
<evidence type="ECO:0000313" key="2">
    <source>
        <dbReference type="EMBL" id="EXB96712.1"/>
    </source>
</evidence>
<dbReference type="AlphaFoldDB" id="W9RLI5"/>
<accession>W9RLI5</accession>
<feature type="region of interest" description="Disordered" evidence="1">
    <location>
        <begin position="19"/>
        <end position="66"/>
    </location>
</feature>
<evidence type="ECO:0000256" key="1">
    <source>
        <dbReference type="SAM" id="MobiDB-lite"/>
    </source>
</evidence>
<keyword evidence="3" id="KW-1185">Reference proteome</keyword>